<dbReference type="Proteomes" id="UP000030680">
    <property type="component" value="Unassembled WGS sequence"/>
</dbReference>
<evidence type="ECO:0000313" key="2">
    <source>
        <dbReference type="EMBL" id="EME31930.1"/>
    </source>
</evidence>
<protein>
    <submittedName>
        <fullName evidence="2">Uncharacterized protein</fullName>
    </submittedName>
</protein>
<sequence>MASVTENPYLKVLRGRIRNLRKNIDKLDRLEQLANQGAVLNSQQLESLRNKASRQAALWELEDILVRMTSIVPKEEVLSSVKAKGKEDPKETHQTFTIEKQPHQKVAELDPSSGSSLLLESAVQAEEDGVEQLNKKQQQEEALVQNILTILHVSDFIVNEPEAVETIVKENLELPQGKFGKLSRVHMDSVNYFAKMLTSPDGDIPIERALLVSTYHAMEYLQRSKKEAIPGISYEFLHEIISTIASHPLLVFRGVNNSSNMSTQRESQLVENVVEQINFFAQPVEDEMDSGIDSINNLQIGDSSIVISGDSAFPDSHPVDSLKGSSYLDFTLNNNPSRIMIDDDNILIIQDENADNPLDHFIASSARDISLEESISRSVFADTDPFMKSNSSNRQNGNLYKKNNIDRMINEFISSQEPASERAYTGLDKSSREDTVSMQFFHRNNINEVSFLDWADEETHHSSEETYDMKFEPNSGMPKRILSLTGNVKLNHGSQNSKSQMETEDDRLGGQRMRNMESDKLRWSKNRNKHSQYTSRQGLEGERNKIHNRQPLWTRRDTRRSDNGKQSF</sequence>
<keyword evidence="3" id="KW-1185">Reference proteome</keyword>
<name>M2X619_GALSU</name>
<proteinExistence type="predicted"/>
<dbReference type="AlphaFoldDB" id="M2X619"/>
<gene>
    <name evidence="2" type="ORF">Gasu_09950</name>
</gene>
<feature type="compositionally biased region" description="Basic and acidic residues" evidence="1">
    <location>
        <begin position="554"/>
        <end position="568"/>
    </location>
</feature>
<organism evidence="2 3">
    <name type="scientific">Galdieria sulphuraria</name>
    <name type="common">Red alga</name>
    <dbReference type="NCBI Taxonomy" id="130081"/>
    <lineage>
        <taxon>Eukaryota</taxon>
        <taxon>Rhodophyta</taxon>
        <taxon>Bangiophyceae</taxon>
        <taxon>Galdieriales</taxon>
        <taxon>Galdieriaceae</taxon>
        <taxon>Galdieria</taxon>
    </lineage>
</organism>
<dbReference type="PANTHER" id="PTHR37736:SF1">
    <property type="entry name" value="GLYCINE-RICH PROTEIN"/>
    <property type="match status" value="1"/>
</dbReference>
<evidence type="ECO:0000256" key="1">
    <source>
        <dbReference type="SAM" id="MobiDB-lite"/>
    </source>
</evidence>
<dbReference type="OrthoDB" id="4137at2759"/>
<evidence type="ECO:0000313" key="3">
    <source>
        <dbReference type="Proteomes" id="UP000030680"/>
    </source>
</evidence>
<dbReference type="GeneID" id="17090539"/>
<accession>M2X619</accession>
<dbReference type="RefSeq" id="XP_005708450.1">
    <property type="nucleotide sequence ID" value="XM_005708393.1"/>
</dbReference>
<dbReference type="EMBL" id="KB454489">
    <property type="protein sequence ID" value="EME31930.1"/>
    <property type="molecule type" value="Genomic_DNA"/>
</dbReference>
<reference evidence="3" key="1">
    <citation type="journal article" date="2013" name="Science">
        <title>Gene transfer from bacteria and archaea facilitated evolution of an extremophilic eukaryote.</title>
        <authorList>
            <person name="Schonknecht G."/>
            <person name="Chen W.H."/>
            <person name="Ternes C.M."/>
            <person name="Barbier G.G."/>
            <person name="Shrestha R.P."/>
            <person name="Stanke M."/>
            <person name="Brautigam A."/>
            <person name="Baker B.J."/>
            <person name="Banfield J.F."/>
            <person name="Garavito R.M."/>
            <person name="Carr K."/>
            <person name="Wilkerson C."/>
            <person name="Rensing S.A."/>
            <person name="Gagneul D."/>
            <person name="Dickenson N.E."/>
            <person name="Oesterhelt C."/>
            <person name="Lercher M.J."/>
            <person name="Weber A.P."/>
        </authorList>
    </citation>
    <scope>NUCLEOTIDE SEQUENCE [LARGE SCALE GENOMIC DNA]</scope>
    <source>
        <strain evidence="3">074W</strain>
    </source>
</reference>
<feature type="compositionally biased region" description="Basic and acidic residues" evidence="1">
    <location>
        <begin position="506"/>
        <end position="522"/>
    </location>
</feature>
<feature type="compositionally biased region" description="Polar residues" evidence="1">
    <location>
        <begin position="490"/>
        <end position="500"/>
    </location>
</feature>
<dbReference type="PANTHER" id="PTHR37736">
    <property type="entry name" value="GLYCINE-RICH PROTEIN"/>
    <property type="match status" value="1"/>
</dbReference>
<dbReference type="Gramene" id="EME31930">
    <property type="protein sequence ID" value="EME31930"/>
    <property type="gene ID" value="Gasu_09950"/>
</dbReference>
<feature type="region of interest" description="Disordered" evidence="1">
    <location>
        <begin position="490"/>
        <end position="568"/>
    </location>
</feature>
<dbReference type="KEGG" id="gsl:Gasu_09950"/>